<keyword evidence="9" id="KW-0289">Folate biosynthesis</keyword>
<accession>A0A1M6K4I1</accession>
<dbReference type="InterPro" id="IPR000550">
    <property type="entry name" value="Hppk"/>
</dbReference>
<dbReference type="GO" id="GO:0003848">
    <property type="term" value="F:2-amino-4-hydroxy-6-hydroxymethyldihydropteridine diphosphokinase activity"/>
    <property type="evidence" value="ECO:0007669"/>
    <property type="project" value="UniProtKB-EC"/>
</dbReference>
<dbReference type="PANTHER" id="PTHR43071">
    <property type="entry name" value="2-AMINO-4-HYDROXY-6-HYDROXYMETHYLDIHYDROPTERIDINE PYROPHOSPHOKINASE"/>
    <property type="match status" value="1"/>
</dbReference>
<organism evidence="14 15">
    <name type="scientific">Reichenbachiella agariperforans</name>
    <dbReference type="NCBI Taxonomy" id="156994"/>
    <lineage>
        <taxon>Bacteria</taxon>
        <taxon>Pseudomonadati</taxon>
        <taxon>Bacteroidota</taxon>
        <taxon>Cytophagia</taxon>
        <taxon>Cytophagales</taxon>
        <taxon>Reichenbachiellaceae</taxon>
        <taxon>Reichenbachiella</taxon>
    </lineage>
</organism>
<evidence type="ECO:0000256" key="11">
    <source>
        <dbReference type="ARBA" id="ARBA00029766"/>
    </source>
</evidence>
<dbReference type="Pfam" id="PF01288">
    <property type="entry name" value="HPPK"/>
    <property type="match status" value="1"/>
</dbReference>
<evidence type="ECO:0000256" key="4">
    <source>
        <dbReference type="ARBA" id="ARBA00016218"/>
    </source>
</evidence>
<evidence type="ECO:0000256" key="1">
    <source>
        <dbReference type="ARBA" id="ARBA00005051"/>
    </source>
</evidence>
<keyword evidence="5" id="KW-0808">Transferase</keyword>
<keyword evidence="7 14" id="KW-0418">Kinase</keyword>
<dbReference type="EC" id="2.7.6.3" evidence="3"/>
<dbReference type="EMBL" id="FRAA01000001">
    <property type="protein sequence ID" value="SHJ53822.1"/>
    <property type="molecule type" value="Genomic_DNA"/>
</dbReference>
<evidence type="ECO:0000259" key="13">
    <source>
        <dbReference type="Pfam" id="PF01288"/>
    </source>
</evidence>
<sequence length="159" mass="18264">MSVCFLLLGTNMGEKETNLQQAFGRISNEIGQVITASSIYRTSAWGKEDQEDFLNQVLKVETDCVPVEVLRICLTIEKELGRVRYERWGTRLIDIDVLYYDKEVINQSNLVIPHPQIQNRRFTLVPLVEIARDFVHPVLGKSQLDLLEECKDVLEVKSV</sequence>
<evidence type="ECO:0000256" key="9">
    <source>
        <dbReference type="ARBA" id="ARBA00022909"/>
    </source>
</evidence>
<dbReference type="PANTHER" id="PTHR43071:SF1">
    <property type="entry name" value="2-AMINO-4-HYDROXY-6-HYDROXYMETHYLDIHYDROPTERIDINE PYROPHOSPHOKINASE"/>
    <property type="match status" value="1"/>
</dbReference>
<feature type="domain" description="7,8-dihydro-6-hydroxymethylpterin-pyrophosphokinase" evidence="13">
    <location>
        <begin position="6"/>
        <end position="131"/>
    </location>
</feature>
<evidence type="ECO:0000256" key="8">
    <source>
        <dbReference type="ARBA" id="ARBA00022840"/>
    </source>
</evidence>
<dbReference type="Gene3D" id="3.30.70.560">
    <property type="entry name" value="7,8-Dihydro-6-hydroxymethylpterin-pyrophosphokinase HPPK"/>
    <property type="match status" value="1"/>
</dbReference>
<evidence type="ECO:0000256" key="2">
    <source>
        <dbReference type="ARBA" id="ARBA00005810"/>
    </source>
</evidence>
<dbReference type="CDD" id="cd00483">
    <property type="entry name" value="HPPK"/>
    <property type="match status" value="1"/>
</dbReference>
<evidence type="ECO:0000313" key="15">
    <source>
        <dbReference type="Proteomes" id="UP000184474"/>
    </source>
</evidence>
<keyword evidence="15" id="KW-1185">Reference proteome</keyword>
<evidence type="ECO:0000256" key="10">
    <source>
        <dbReference type="ARBA" id="ARBA00029409"/>
    </source>
</evidence>
<dbReference type="AlphaFoldDB" id="A0A1M6K4I1"/>
<dbReference type="NCBIfam" id="TIGR01498">
    <property type="entry name" value="folK"/>
    <property type="match status" value="1"/>
</dbReference>
<dbReference type="Proteomes" id="UP000184474">
    <property type="component" value="Unassembled WGS sequence"/>
</dbReference>
<dbReference type="GO" id="GO:0046654">
    <property type="term" value="P:tetrahydrofolate biosynthetic process"/>
    <property type="evidence" value="ECO:0007669"/>
    <property type="project" value="UniProtKB-UniPathway"/>
</dbReference>
<dbReference type="InterPro" id="IPR035907">
    <property type="entry name" value="Hppk_sf"/>
</dbReference>
<dbReference type="STRING" id="156994.SAMN04488028_101438"/>
<evidence type="ECO:0000256" key="5">
    <source>
        <dbReference type="ARBA" id="ARBA00022679"/>
    </source>
</evidence>
<gene>
    <name evidence="14" type="ORF">SAMN04488028_101438</name>
</gene>
<protein>
    <recommendedName>
        <fullName evidence="4">2-amino-4-hydroxy-6-hydroxymethyldihydropteridine pyrophosphokinase</fullName>
        <ecNumber evidence="3">2.7.6.3</ecNumber>
    </recommendedName>
    <alternativeName>
        <fullName evidence="11">6-hydroxymethyl-7,8-dihydropterin pyrophosphokinase</fullName>
    </alternativeName>
    <alternativeName>
        <fullName evidence="12">7,8-dihydro-6-hydroxymethylpterin-pyrophosphokinase</fullName>
    </alternativeName>
</protein>
<name>A0A1M6K4I1_REIAG</name>
<dbReference type="RefSeq" id="WP_073119019.1">
    <property type="nucleotide sequence ID" value="NZ_FRAA01000001.1"/>
</dbReference>
<dbReference type="GO" id="GO:0005524">
    <property type="term" value="F:ATP binding"/>
    <property type="evidence" value="ECO:0007669"/>
    <property type="project" value="UniProtKB-KW"/>
</dbReference>
<evidence type="ECO:0000256" key="12">
    <source>
        <dbReference type="ARBA" id="ARBA00033413"/>
    </source>
</evidence>
<proteinExistence type="inferred from homology"/>
<dbReference type="GO" id="GO:0016301">
    <property type="term" value="F:kinase activity"/>
    <property type="evidence" value="ECO:0007669"/>
    <property type="project" value="UniProtKB-KW"/>
</dbReference>
<evidence type="ECO:0000313" key="14">
    <source>
        <dbReference type="EMBL" id="SHJ53822.1"/>
    </source>
</evidence>
<reference evidence="15" key="1">
    <citation type="submission" date="2016-11" db="EMBL/GenBank/DDBJ databases">
        <authorList>
            <person name="Varghese N."/>
            <person name="Submissions S."/>
        </authorList>
    </citation>
    <scope>NUCLEOTIDE SEQUENCE [LARGE SCALE GENOMIC DNA]</scope>
    <source>
        <strain evidence="15">DSM 26134</strain>
    </source>
</reference>
<comment type="pathway">
    <text evidence="1">Cofactor biosynthesis; tetrahydrofolate biosynthesis; 2-amino-4-hydroxy-6-hydroxymethyl-7,8-dihydropteridine diphosphate from 7,8-dihydroneopterin triphosphate: step 4/4.</text>
</comment>
<keyword evidence="8" id="KW-0067">ATP-binding</keyword>
<dbReference type="UniPathway" id="UPA00077">
    <property type="reaction ID" value="UER00155"/>
</dbReference>
<comment type="function">
    <text evidence="10">Catalyzes the transfer of pyrophosphate from adenosine triphosphate (ATP) to 6-hydroxymethyl-7,8-dihydropterin, an enzymatic step in folate biosynthesis pathway.</text>
</comment>
<dbReference type="SUPFAM" id="SSF55083">
    <property type="entry name" value="6-hydroxymethyl-7,8-dihydropterin pyrophosphokinase, HPPK"/>
    <property type="match status" value="1"/>
</dbReference>
<evidence type="ECO:0000256" key="7">
    <source>
        <dbReference type="ARBA" id="ARBA00022777"/>
    </source>
</evidence>
<keyword evidence="6" id="KW-0547">Nucleotide-binding</keyword>
<dbReference type="GO" id="GO:0046656">
    <property type="term" value="P:folic acid biosynthetic process"/>
    <property type="evidence" value="ECO:0007669"/>
    <property type="project" value="UniProtKB-KW"/>
</dbReference>
<evidence type="ECO:0000256" key="6">
    <source>
        <dbReference type="ARBA" id="ARBA00022741"/>
    </source>
</evidence>
<comment type="similarity">
    <text evidence="2">Belongs to the HPPK family.</text>
</comment>
<evidence type="ECO:0000256" key="3">
    <source>
        <dbReference type="ARBA" id="ARBA00013253"/>
    </source>
</evidence>